<feature type="region of interest" description="Disordered" evidence="5">
    <location>
        <begin position="73"/>
        <end position="111"/>
    </location>
</feature>
<evidence type="ECO:0000259" key="6">
    <source>
        <dbReference type="PROSITE" id="PS50157"/>
    </source>
</evidence>
<dbReference type="InterPro" id="IPR013087">
    <property type="entry name" value="Znf_C2H2_type"/>
</dbReference>
<gene>
    <name evidence="7" type="ORF">PFISCL1PPCAC_6584</name>
</gene>
<dbReference type="PROSITE" id="PS00028">
    <property type="entry name" value="ZINC_FINGER_C2H2_1"/>
    <property type="match status" value="2"/>
</dbReference>
<evidence type="ECO:0000256" key="3">
    <source>
        <dbReference type="ARBA" id="ARBA00022833"/>
    </source>
</evidence>
<dbReference type="GO" id="GO:0000978">
    <property type="term" value="F:RNA polymerase II cis-regulatory region sequence-specific DNA binding"/>
    <property type="evidence" value="ECO:0007669"/>
    <property type="project" value="TreeGrafter"/>
</dbReference>
<evidence type="ECO:0000313" key="8">
    <source>
        <dbReference type="Proteomes" id="UP001432322"/>
    </source>
</evidence>
<sequence>MASWNTVTLSDSTKSFAWKGVMKEFKEDTSVPSYARALIELLVEERRELLETQQKMLKTIGNMERKVNDLVSIQSSSKSGQSSSNQTPVNSDSSNEATLPPSVGVDLSRLLDSQPTTRVEITTGEPLFYDSFPTSSLMLPKMEGVDDEDVDDYEGYGKSELNRLAEGVVKAINNNQKDSSSAPNSGKRKRPHSSGDGNSLPGVPSILDHYCRFTDCDESFETAADLEEHVRRHTYKQKHHCSVCGLGIRSETRLRDHMNQHTGERPYVCEFCGKGFTRVDAKNGHLKKCTEREKRTLEDLQQLIGTTSAMIDNDDEMY</sequence>
<dbReference type="PROSITE" id="PS50157">
    <property type="entry name" value="ZINC_FINGER_C2H2_2"/>
    <property type="match status" value="3"/>
</dbReference>
<dbReference type="AlphaFoldDB" id="A0AAV5V914"/>
<dbReference type="Gene3D" id="3.30.160.60">
    <property type="entry name" value="Classic Zinc Finger"/>
    <property type="match status" value="2"/>
</dbReference>
<feature type="compositionally biased region" description="Polar residues" evidence="5">
    <location>
        <begin position="173"/>
        <end position="184"/>
    </location>
</feature>
<dbReference type="SUPFAM" id="SSF57667">
    <property type="entry name" value="beta-beta-alpha zinc fingers"/>
    <property type="match status" value="2"/>
</dbReference>
<evidence type="ECO:0000256" key="5">
    <source>
        <dbReference type="SAM" id="MobiDB-lite"/>
    </source>
</evidence>
<keyword evidence="3" id="KW-0862">Zinc</keyword>
<dbReference type="PANTHER" id="PTHR23235:SF120">
    <property type="entry name" value="KRUPPEL-LIKE FACTOR 15"/>
    <property type="match status" value="1"/>
</dbReference>
<dbReference type="InterPro" id="IPR036236">
    <property type="entry name" value="Znf_C2H2_sf"/>
</dbReference>
<dbReference type="GO" id="GO:0000981">
    <property type="term" value="F:DNA-binding transcription factor activity, RNA polymerase II-specific"/>
    <property type="evidence" value="ECO:0007669"/>
    <property type="project" value="TreeGrafter"/>
</dbReference>
<feature type="domain" description="C2H2-type" evidence="6">
    <location>
        <begin position="267"/>
        <end position="296"/>
    </location>
</feature>
<reference evidence="7" key="1">
    <citation type="submission" date="2023-10" db="EMBL/GenBank/DDBJ databases">
        <title>Genome assembly of Pristionchus species.</title>
        <authorList>
            <person name="Yoshida K."/>
            <person name="Sommer R.J."/>
        </authorList>
    </citation>
    <scope>NUCLEOTIDE SEQUENCE</scope>
    <source>
        <strain evidence="7">RS5133</strain>
    </source>
</reference>
<feature type="compositionally biased region" description="Polar residues" evidence="5">
    <location>
        <begin position="87"/>
        <end position="97"/>
    </location>
</feature>
<proteinExistence type="predicted"/>
<keyword evidence="2 4" id="KW-0863">Zinc-finger</keyword>
<feature type="region of interest" description="Disordered" evidence="5">
    <location>
        <begin position="173"/>
        <end position="201"/>
    </location>
</feature>
<accession>A0AAV5V914</accession>
<protein>
    <recommendedName>
        <fullName evidence="6">C2H2-type domain-containing protein</fullName>
    </recommendedName>
</protein>
<evidence type="ECO:0000256" key="2">
    <source>
        <dbReference type="ARBA" id="ARBA00022771"/>
    </source>
</evidence>
<evidence type="ECO:0000256" key="4">
    <source>
        <dbReference type="PROSITE-ProRule" id="PRU00042"/>
    </source>
</evidence>
<comment type="caution">
    <text evidence="7">The sequence shown here is derived from an EMBL/GenBank/DDBJ whole genome shotgun (WGS) entry which is preliminary data.</text>
</comment>
<dbReference type="GO" id="GO:0008270">
    <property type="term" value="F:zinc ion binding"/>
    <property type="evidence" value="ECO:0007669"/>
    <property type="project" value="UniProtKB-KW"/>
</dbReference>
<feature type="domain" description="C2H2-type" evidence="6">
    <location>
        <begin position="239"/>
        <end position="266"/>
    </location>
</feature>
<dbReference type="Proteomes" id="UP001432322">
    <property type="component" value="Unassembled WGS sequence"/>
</dbReference>
<keyword evidence="8" id="KW-1185">Reference proteome</keyword>
<dbReference type="PANTHER" id="PTHR23235">
    <property type="entry name" value="KRUEPPEL-LIKE TRANSCRIPTION FACTOR"/>
    <property type="match status" value="1"/>
</dbReference>
<dbReference type="SMART" id="SM00355">
    <property type="entry name" value="ZnF_C2H2"/>
    <property type="match status" value="3"/>
</dbReference>
<feature type="domain" description="C2H2-type" evidence="6">
    <location>
        <begin position="209"/>
        <end position="238"/>
    </location>
</feature>
<organism evidence="7 8">
    <name type="scientific">Pristionchus fissidentatus</name>
    <dbReference type="NCBI Taxonomy" id="1538716"/>
    <lineage>
        <taxon>Eukaryota</taxon>
        <taxon>Metazoa</taxon>
        <taxon>Ecdysozoa</taxon>
        <taxon>Nematoda</taxon>
        <taxon>Chromadorea</taxon>
        <taxon>Rhabditida</taxon>
        <taxon>Rhabditina</taxon>
        <taxon>Diplogasteromorpha</taxon>
        <taxon>Diplogasteroidea</taxon>
        <taxon>Neodiplogasteridae</taxon>
        <taxon>Pristionchus</taxon>
    </lineage>
</organism>
<evidence type="ECO:0000256" key="1">
    <source>
        <dbReference type="ARBA" id="ARBA00022723"/>
    </source>
</evidence>
<dbReference type="EMBL" id="BTSY01000002">
    <property type="protein sequence ID" value="GMT15287.1"/>
    <property type="molecule type" value="Genomic_DNA"/>
</dbReference>
<evidence type="ECO:0000313" key="7">
    <source>
        <dbReference type="EMBL" id="GMT15287.1"/>
    </source>
</evidence>
<dbReference type="Pfam" id="PF00096">
    <property type="entry name" value="zf-C2H2"/>
    <property type="match status" value="1"/>
</dbReference>
<name>A0AAV5V914_9BILA</name>
<feature type="compositionally biased region" description="Low complexity" evidence="5">
    <location>
        <begin position="73"/>
        <end position="86"/>
    </location>
</feature>
<keyword evidence="1" id="KW-0479">Metal-binding</keyword>